<keyword evidence="2" id="KW-1185">Reference proteome</keyword>
<sequence>MIDILTQDKFASDLSHYIISKVSGTHLKDETVSEKPSRMYLVGTLAARKSSDDKVEDEKAASIRASKLKVSFLVKNNKIQNKPKITINALGNVYYNIKNISDAEENFGPNSTKQGKQSKNLWKRLPFSNTYKIDLSTEKEMHLDFFDVREKANSDPLIIRSINDNLWAAKVSVKISEFDDENKLITLSYENTGKELVKDESSEKASDSTKKNAFENTLFDCRLEVDIDNLSTEEFVDNYSYEGHKQRYFYDFRTMNCQASWVDEQQNKFVTDHFARFEQKNILPRSNISNLNLTFSNLMELDTSIGTLDAFVSEMKKYNEIYKNNIPSDVSIDEFEVRKSNENRQSTWGERIFYADNFEKLIARVEKGIELIKSSKDVQQSFLKTNKTFNNYYSTKNPSVPNAGWRLFQLAFFLSSIESISEETDLDTTDVLHVDTGGGKSEAYFALVIFTSFYERITGKIEGVSAIVKFPLRMLSIQQLERIASIIIHAEEIRKQNNQLFPGVPFSLGYYVGSKSDDFPDLYSKVRNNLYDHNKIISPAPISSILSICPLCSSNSKGNIQLKEDSAKKTIIHQCDNCNKQFSIYQSDREIFRWRPTVIVSTVDKWASLSQQRRARNLLGGAGSMCPDNHGFIPSGDKCEDKKEEEFQCTNIGEFTPSMSGPRLSIQDEMHLLKEGFGTISSHFEGLIEAIVEERSGRKMKHIAMSATLNGAEKQIKELYNKKFFVIPGRCPEGAGSENDFFFEQRDGPKRIIYGLKPNLRDNHYASLRTLLHYAEFIITSQKELNSNSSKFCAKYGITNSKEAQKLLNHYLVPLTYHIKKQDVYDMGRLKDAVVNDALKKNEFNNSDIQGIVLTGDSELEDLKKAIDKVRDFVFNYNPSAVDMDGIQFEPIYSNSVVSHGVDLDELNFMVFQGLPYSTSEYIQALSRVGRKHLGMILLWFYPNRVRDESFYRNFNRYHNSLDHEVRPIPINRFSKLGLLQTMNSVFCAGILNYLSNEKGKPLYKKKDILNLKDDDIEELINFIYNVYGDRILDIDVRTEVEERLNEIKLGKDKEDTFFPNILTKTGHPYYRTQSGMRGMQKNVALELNNRDKMLLDKMEV</sequence>
<keyword evidence="1" id="KW-0347">Helicase</keyword>
<dbReference type="EMBL" id="FOHQ01000004">
    <property type="protein sequence ID" value="SES91257.1"/>
    <property type="molecule type" value="Genomic_DNA"/>
</dbReference>
<keyword evidence="1" id="KW-0547">Nucleotide-binding</keyword>
<protein>
    <submittedName>
        <fullName evidence="1">Helicase conserved C-terminal domain-containing protein</fullName>
    </submittedName>
</protein>
<dbReference type="RefSeq" id="WP_091690026.1">
    <property type="nucleotide sequence ID" value="NZ_CAAGSJ010000002.1"/>
</dbReference>
<organism evidence="1 2">
    <name type="scientific">Methanococcoides vulcani</name>
    <dbReference type="NCBI Taxonomy" id="1353158"/>
    <lineage>
        <taxon>Archaea</taxon>
        <taxon>Methanobacteriati</taxon>
        <taxon>Methanobacteriota</taxon>
        <taxon>Stenosarchaea group</taxon>
        <taxon>Methanomicrobia</taxon>
        <taxon>Methanosarcinales</taxon>
        <taxon>Methanosarcinaceae</taxon>
        <taxon>Methanococcoides</taxon>
    </lineage>
</organism>
<dbReference type="CDD" id="cd18785">
    <property type="entry name" value="SF2_C"/>
    <property type="match status" value="1"/>
</dbReference>
<evidence type="ECO:0000313" key="2">
    <source>
        <dbReference type="Proteomes" id="UP000243338"/>
    </source>
</evidence>
<dbReference type="SUPFAM" id="SSF52540">
    <property type="entry name" value="P-loop containing nucleoside triphosphate hydrolases"/>
    <property type="match status" value="2"/>
</dbReference>
<gene>
    <name evidence="1" type="ORF">SAMN04488587_1535</name>
</gene>
<name>A0A1I0AAS1_9EURY</name>
<dbReference type="STRING" id="1353158.SAMN04488587_1535"/>
<dbReference type="Proteomes" id="UP000243338">
    <property type="component" value="Unassembled WGS sequence"/>
</dbReference>
<proteinExistence type="predicted"/>
<dbReference type="InterPro" id="IPR027417">
    <property type="entry name" value="P-loop_NTPase"/>
</dbReference>
<keyword evidence="1" id="KW-0378">Hydrolase</keyword>
<keyword evidence="1" id="KW-0067">ATP-binding</keyword>
<reference evidence="2" key="1">
    <citation type="submission" date="2016-10" db="EMBL/GenBank/DDBJ databases">
        <authorList>
            <person name="Varghese N."/>
            <person name="Submissions S."/>
        </authorList>
    </citation>
    <scope>NUCLEOTIDE SEQUENCE [LARGE SCALE GENOMIC DNA]</scope>
    <source>
        <strain evidence="2">SLH 33</strain>
    </source>
</reference>
<dbReference type="OrthoDB" id="114689at2157"/>
<dbReference type="AlphaFoldDB" id="A0A1I0AAS1"/>
<accession>A0A1I0AAS1</accession>
<dbReference type="Gene3D" id="3.40.50.300">
    <property type="entry name" value="P-loop containing nucleotide triphosphate hydrolases"/>
    <property type="match status" value="2"/>
</dbReference>
<dbReference type="GO" id="GO:0004386">
    <property type="term" value="F:helicase activity"/>
    <property type="evidence" value="ECO:0007669"/>
    <property type="project" value="UniProtKB-KW"/>
</dbReference>
<evidence type="ECO:0000313" key="1">
    <source>
        <dbReference type="EMBL" id="SES91257.1"/>
    </source>
</evidence>